<dbReference type="InterPro" id="IPR003598">
    <property type="entry name" value="Ig_sub2"/>
</dbReference>
<dbReference type="Proteomes" id="UP000499080">
    <property type="component" value="Unassembled WGS sequence"/>
</dbReference>
<gene>
    <name evidence="3" type="ORF">AVEN_145535_1</name>
    <name evidence="2" type="ORF">AVEN_229223_1</name>
</gene>
<dbReference type="InterPro" id="IPR007110">
    <property type="entry name" value="Ig-like_dom"/>
</dbReference>
<dbReference type="InterPro" id="IPR013783">
    <property type="entry name" value="Ig-like_fold"/>
</dbReference>
<dbReference type="Pfam" id="PF07679">
    <property type="entry name" value="I-set"/>
    <property type="match status" value="1"/>
</dbReference>
<dbReference type="Gene3D" id="2.60.40.10">
    <property type="entry name" value="Immunoglobulins"/>
    <property type="match status" value="1"/>
</dbReference>
<feature type="non-terminal residue" evidence="2">
    <location>
        <position position="1"/>
    </location>
</feature>
<dbReference type="EMBL" id="BGPR01110278">
    <property type="protein sequence ID" value="GBM88587.1"/>
    <property type="molecule type" value="Genomic_DNA"/>
</dbReference>
<name>A0A4Y2JES0_ARAVE</name>
<protein>
    <recommendedName>
        <fullName evidence="1">Ig-like domain-containing protein</fullName>
    </recommendedName>
</protein>
<evidence type="ECO:0000313" key="3">
    <source>
        <dbReference type="EMBL" id="GBM88587.1"/>
    </source>
</evidence>
<evidence type="ECO:0000259" key="1">
    <source>
        <dbReference type="PROSITE" id="PS50835"/>
    </source>
</evidence>
<evidence type="ECO:0000313" key="2">
    <source>
        <dbReference type="EMBL" id="GBM88537.1"/>
    </source>
</evidence>
<dbReference type="SUPFAM" id="SSF48726">
    <property type="entry name" value="Immunoglobulin"/>
    <property type="match status" value="1"/>
</dbReference>
<feature type="non-terminal residue" evidence="2">
    <location>
        <position position="144"/>
    </location>
</feature>
<dbReference type="AlphaFoldDB" id="A0A4Y2JES0"/>
<sequence>NTLKYILDYLLLRDPVVLIKYFDDCMIMRWLWTTAVVFSHILGSALADSTLPKIKPFHFSNFLELGMRETVQCAVLAGDPPFDFSWLKDGQPLVDLRDISVLKTGDFMSTLMISKLNADSNGNYTCRVSNGAGLDEKSASLSVK</sequence>
<keyword evidence="4" id="KW-1185">Reference proteome</keyword>
<feature type="domain" description="Ig-like" evidence="1">
    <location>
        <begin position="52"/>
        <end position="142"/>
    </location>
</feature>
<evidence type="ECO:0000313" key="4">
    <source>
        <dbReference type="Proteomes" id="UP000499080"/>
    </source>
</evidence>
<comment type="caution">
    <text evidence="2">The sequence shown here is derived from an EMBL/GenBank/DDBJ whole genome shotgun (WGS) entry which is preliminary data.</text>
</comment>
<dbReference type="InterPro" id="IPR013098">
    <property type="entry name" value="Ig_I-set"/>
</dbReference>
<accession>A0A4Y2JES0</accession>
<dbReference type="OrthoDB" id="6433354at2759"/>
<reference evidence="2 4" key="1">
    <citation type="journal article" date="2019" name="Sci. Rep.">
        <title>Orb-weaving spider Araneus ventricosus genome elucidates the spidroin gene catalogue.</title>
        <authorList>
            <person name="Kono N."/>
            <person name="Nakamura H."/>
            <person name="Ohtoshi R."/>
            <person name="Moran D.A.P."/>
            <person name="Shinohara A."/>
            <person name="Yoshida Y."/>
            <person name="Fujiwara M."/>
            <person name="Mori M."/>
            <person name="Tomita M."/>
            <person name="Arakawa K."/>
        </authorList>
    </citation>
    <scope>NUCLEOTIDE SEQUENCE [LARGE SCALE GENOMIC DNA]</scope>
</reference>
<dbReference type="EMBL" id="BGPR01110263">
    <property type="protein sequence ID" value="GBM88537.1"/>
    <property type="molecule type" value="Genomic_DNA"/>
</dbReference>
<organism evidence="2 4">
    <name type="scientific">Araneus ventricosus</name>
    <name type="common">Orbweaver spider</name>
    <name type="synonym">Epeira ventricosa</name>
    <dbReference type="NCBI Taxonomy" id="182803"/>
    <lineage>
        <taxon>Eukaryota</taxon>
        <taxon>Metazoa</taxon>
        <taxon>Ecdysozoa</taxon>
        <taxon>Arthropoda</taxon>
        <taxon>Chelicerata</taxon>
        <taxon>Arachnida</taxon>
        <taxon>Araneae</taxon>
        <taxon>Araneomorphae</taxon>
        <taxon>Entelegynae</taxon>
        <taxon>Araneoidea</taxon>
        <taxon>Araneidae</taxon>
        <taxon>Araneus</taxon>
    </lineage>
</organism>
<dbReference type="InterPro" id="IPR036179">
    <property type="entry name" value="Ig-like_dom_sf"/>
</dbReference>
<dbReference type="SMART" id="SM00408">
    <property type="entry name" value="IGc2"/>
    <property type="match status" value="1"/>
</dbReference>
<proteinExistence type="predicted"/>
<dbReference type="FunFam" id="2.60.40.10:FF:000333">
    <property type="entry name" value="Down syndrome cell adhesion molecule"/>
    <property type="match status" value="1"/>
</dbReference>
<dbReference type="PROSITE" id="PS50835">
    <property type="entry name" value="IG_LIKE"/>
    <property type="match status" value="1"/>
</dbReference>